<dbReference type="GeneID" id="187201"/>
<dbReference type="InParanoid" id="O16943"/>
<accession>O16943</accession>
<dbReference type="Pfam" id="PF10316">
    <property type="entry name" value="7TM_GPCR_Srbc"/>
    <property type="match status" value="1"/>
</dbReference>
<keyword evidence="1" id="KW-0472">Membrane</keyword>
<feature type="transmembrane region" description="Helical" evidence="1">
    <location>
        <begin position="87"/>
        <end position="111"/>
    </location>
</feature>
<dbReference type="CTD" id="187201"/>
<name>O16943_CAEEL</name>
<evidence type="ECO:0000313" key="4">
    <source>
        <dbReference type="WormBase" id="K09C6.4a"/>
    </source>
</evidence>
<evidence type="ECO:0000313" key="2">
    <source>
        <dbReference type="EMBL" id="CCD71075.1"/>
    </source>
</evidence>
<dbReference type="OrthoDB" id="5868788at2759"/>
<keyword evidence="1" id="KW-0812">Transmembrane</keyword>
<protein>
    <submittedName>
        <fullName evidence="2">Serpentine Receptor, class BC (Class B-like)</fullName>
    </submittedName>
</protein>
<reference evidence="2 3" key="1">
    <citation type="journal article" date="1998" name="Science">
        <title>Genome sequence of the nematode C. elegans: a platform for investigating biology.</title>
        <authorList>
            <consortium name="The C. elegans sequencing consortium"/>
            <person name="Sulson J.E."/>
            <person name="Waterston R."/>
        </authorList>
    </citation>
    <scope>NUCLEOTIDE SEQUENCE [LARGE SCALE GENOMIC DNA]</scope>
    <source>
        <strain evidence="2 3">Bristol N2</strain>
    </source>
</reference>
<dbReference type="PhylomeDB" id="O16943"/>
<keyword evidence="3" id="KW-1185">Reference proteome</keyword>
<dbReference type="EMBL" id="BX284605">
    <property type="protein sequence ID" value="CCD71075.1"/>
    <property type="molecule type" value="Genomic_DNA"/>
</dbReference>
<dbReference type="Proteomes" id="UP000001940">
    <property type="component" value="Chromosome V"/>
</dbReference>
<dbReference type="SMR" id="O16943"/>
<dbReference type="AGR" id="WB:WBGene00019558"/>
<dbReference type="AlphaFoldDB" id="O16943"/>
<dbReference type="HOGENOM" id="CLU_059075_1_0_1"/>
<dbReference type="PANTHER" id="PTHR10664">
    <property type="entry name" value="SERPENTINE RECEPTOR-C.ELEGANS"/>
    <property type="match status" value="1"/>
</dbReference>
<evidence type="ECO:0000256" key="1">
    <source>
        <dbReference type="SAM" id="Phobius"/>
    </source>
</evidence>
<dbReference type="UCSC" id="K09C6.4">
    <property type="organism name" value="c. elegans"/>
</dbReference>
<proteinExistence type="predicted"/>
<dbReference type="RefSeq" id="NP_503341.2">
    <property type="nucleotide sequence ID" value="NM_070940.2"/>
</dbReference>
<feature type="transmembrane region" description="Helical" evidence="1">
    <location>
        <begin position="123"/>
        <end position="143"/>
    </location>
</feature>
<sequence>MLHITVIISLIGIASSMVSCSVNTYMLVTVERRKKDMVLFYFRFLLDGIISILIAAFLSCGISYSMFPEQFSQTQNLIFYLSLPASNFSAIRSIVALFISVERVVAAYFPIQYHNYHQSFPKIPIMITAIIYGFNEDIVLYVFCDFQLNIPKNCTALGCAINECFYQYWTTHKSIVFALIFLSSLALCFQLFMLNKREKKGKNELTKLNRLALIDGVRVLLADFLPNLVANQLSRGGFSIFQSLGPYEVVAKKFGCATEAILVLYTLRHRTHRVNDISDSKLASGKSNFIFVK</sequence>
<feature type="transmembrane region" description="Helical" evidence="1">
    <location>
        <begin position="175"/>
        <end position="194"/>
    </location>
</feature>
<keyword evidence="1" id="KW-1133">Transmembrane helix</keyword>
<dbReference type="OMA" id="CAINECF"/>
<dbReference type="eggNOG" id="ENOG502R2IJ">
    <property type="taxonomic scope" value="Eukaryota"/>
</dbReference>
<organism evidence="2 3">
    <name type="scientific">Caenorhabditis elegans</name>
    <dbReference type="NCBI Taxonomy" id="6239"/>
    <lineage>
        <taxon>Eukaryota</taxon>
        <taxon>Metazoa</taxon>
        <taxon>Ecdysozoa</taxon>
        <taxon>Nematoda</taxon>
        <taxon>Chromadorea</taxon>
        <taxon>Rhabditida</taxon>
        <taxon>Rhabditina</taxon>
        <taxon>Rhabditomorpha</taxon>
        <taxon>Rhabditoidea</taxon>
        <taxon>Rhabditidae</taxon>
        <taxon>Peloderinae</taxon>
        <taxon>Caenorhabditis</taxon>
    </lineage>
</organism>
<dbReference type="InterPro" id="IPR019420">
    <property type="entry name" value="7TM_GPCR_serpentine_rcpt_Srbc"/>
</dbReference>
<keyword evidence="2" id="KW-0675">Receptor</keyword>
<dbReference type="PaxDb" id="6239-K09C6.4"/>
<dbReference type="PANTHER" id="PTHR10664:SF2">
    <property type="entry name" value="SERPENTINE RECEPTOR, CLASS BC (CLASS B-LIKE)"/>
    <property type="match status" value="1"/>
</dbReference>
<dbReference type="PIR" id="T32179">
    <property type="entry name" value="T32179"/>
</dbReference>
<feature type="transmembrane region" description="Helical" evidence="1">
    <location>
        <begin position="40"/>
        <end position="67"/>
    </location>
</feature>
<gene>
    <name evidence="2 4" type="primary">srbc-12</name>
    <name evidence="2" type="ORF">CELE_K09C6.4</name>
    <name evidence="4" type="ORF">K09C6.4</name>
</gene>
<evidence type="ECO:0000313" key="3">
    <source>
        <dbReference type="Proteomes" id="UP000001940"/>
    </source>
</evidence>
<feature type="transmembrane region" description="Helical" evidence="1">
    <location>
        <begin position="6"/>
        <end position="28"/>
    </location>
</feature>
<dbReference type="WormBase" id="K09C6.4a">
    <property type="protein sequence ID" value="CE38089"/>
    <property type="gene ID" value="WBGene00019558"/>
    <property type="gene designation" value="srbc-12"/>
</dbReference>